<dbReference type="Pfam" id="PF08341">
    <property type="entry name" value="TED"/>
    <property type="match status" value="1"/>
</dbReference>
<name>A0A2T6KQU4_9RHOB</name>
<evidence type="ECO:0000313" key="7">
    <source>
        <dbReference type="Proteomes" id="UP000244523"/>
    </source>
</evidence>
<keyword evidence="2" id="KW-0964">Secreted</keyword>
<evidence type="ECO:0000256" key="2">
    <source>
        <dbReference type="ARBA" id="ARBA00022525"/>
    </source>
</evidence>
<evidence type="ECO:0000256" key="3">
    <source>
        <dbReference type="ARBA" id="ARBA00022729"/>
    </source>
</evidence>
<evidence type="ECO:0000259" key="4">
    <source>
        <dbReference type="Pfam" id="PF08341"/>
    </source>
</evidence>
<dbReference type="InterPro" id="IPR013783">
    <property type="entry name" value="Ig-like_fold"/>
</dbReference>
<evidence type="ECO:0000256" key="1">
    <source>
        <dbReference type="ARBA" id="ARBA00004613"/>
    </source>
</evidence>
<dbReference type="Gene3D" id="2.60.40.10">
    <property type="entry name" value="Immunoglobulins"/>
    <property type="match status" value="4"/>
</dbReference>
<keyword evidence="3" id="KW-0732">Signal</keyword>
<gene>
    <name evidence="6" type="ORF">C8N45_101496</name>
</gene>
<sequence length="1291" mass="136097">MVCVCNGGLLLTYQMFEFSALSNADLGGSAHSGLSFVMPGSTDTHAALYDNDFGLSDDHRNQSRDPTGQTGEVLVDGLAVGGSEQWYADKVYTVRGPDGREYELITVQQEHTGMEIYTFNADFGVPSAGMTLTLGSCWGASKIGYHKLGSGPLTHAPTERPRIIIEAEDMHAQGFHTVQGGNASGGKLAKLGYKTGDLFTGFDGPAGTYDLSVFVQDEIDGQSKLNVIVNAEVVGIIVLDRDSDGGGSNNGQFSEFVIAGIELQPGDTVKIATEGNCSEFVRIDKLKLRQVADNPPLPGAVSGTYFVDENQNGIDDAGDSDVADKAVLLIDGNGNEVGSTRTDSSGDYRFNDVPVGDYQVRFEPSMQPFVDPDLGDDSVDSDVVDAATGTTALFAVVAKKETRNIDAGVGDLIDPTNASISGRYFRDENRDGLDNGGANNGLQNIRVKLLDSDGKVIASDRTGANGDYSFTGLTAGTYGVRFIDAQSGQALVTPHVGDDDSIDSDATFASDTTSVILGISLNTGEQSIDNDAGVQSKGCDNPDAIKLTFDNLERGDVLTTLNPHVTIGAYKFTHDGRWRDADAMIFDTENPSGGDDDLAYNGQGKVLIVSEDGDRSDPDDNAFGGALVFDFATPMDVFDLTVIDTEEGGYVALYDADGQLIKRVVLPHLADGEVAQVLLDADGVSRMEVKLGGSGAIDDICYVKPVFPASLGGSYFTDVNNNDLQDGDDTAVAKTTVALLQNGVVIATQTTDASGNYLFETLSPGDGYAVRFIDTGEGKVFVSADAGTDDTIDSDVVAVDANGSGTTDLISLIPGEDRRNVDAGIEDVINDPHTASLGDTVFFDGNGNGVFDAGDGVVSDVTVELLDDAGAVLRTTTTDGQGNYLFDGLEAGDYIVQFTQVDGFEFTAANVGDDTTDSDADQATGRSAEITLAIGEQNKTVDAGLIQSNAPPIAMDDEACVCATESKLFDVLENDNDPDIGDTLLIAQIDGQAVNAGDQFTLASGAVVTVNGNGTLSYDSANFVSPDGMAAADLPVGTNVNDLFSYRLADGQGGFDDAQVTVEVKGALNTYQALLDSLPDTAIAIQGAQTIALSYSSRLSATGDERFDGIRFEDTYCIERTETFKSKIEVTMDVRPGDAGVLDPALFSNDVMENLNKINWLLNQNFSSQSNGDTNGPGAGQNYTQTEIQHAIWGLSDGDSQFRQPETVGTVFNGTQENADELLAMALAHGSGFVPGKGDLVTLILDPTDVQADAPLANRPEDNDYDQAFIMALPYDAIVLECDCDDGLVVM</sequence>
<comment type="subcellular location">
    <subcellularLocation>
        <location evidence="1">Secreted</location>
    </subcellularLocation>
</comment>
<dbReference type="OrthoDB" id="9773411at2"/>
<dbReference type="InterPro" id="IPR033764">
    <property type="entry name" value="Sdr_B"/>
</dbReference>
<dbReference type="InterPro" id="IPR013552">
    <property type="entry name" value="Thioester_dom"/>
</dbReference>
<dbReference type="GO" id="GO:0005576">
    <property type="term" value="C:extracellular region"/>
    <property type="evidence" value="ECO:0007669"/>
    <property type="project" value="UniProtKB-SubCell"/>
</dbReference>
<reference evidence="6 7" key="1">
    <citation type="submission" date="2018-04" db="EMBL/GenBank/DDBJ databases">
        <title>Genomic Encyclopedia of Archaeal and Bacterial Type Strains, Phase II (KMG-II): from individual species to whole genera.</title>
        <authorList>
            <person name="Goeker M."/>
        </authorList>
    </citation>
    <scope>NUCLEOTIDE SEQUENCE [LARGE SCALE GENOMIC DNA]</scope>
    <source>
        <strain evidence="6 7">DSM 29955</strain>
    </source>
</reference>
<organism evidence="6 7">
    <name type="scientific">Yoonia sediminilitoris</name>
    <dbReference type="NCBI Taxonomy" id="1286148"/>
    <lineage>
        <taxon>Bacteria</taxon>
        <taxon>Pseudomonadati</taxon>
        <taxon>Pseudomonadota</taxon>
        <taxon>Alphaproteobacteria</taxon>
        <taxon>Rhodobacterales</taxon>
        <taxon>Paracoccaceae</taxon>
        <taxon>Yoonia</taxon>
    </lineage>
</organism>
<evidence type="ECO:0000313" key="6">
    <source>
        <dbReference type="EMBL" id="PUB18905.1"/>
    </source>
</evidence>
<accession>A0A2T6KQU4</accession>
<feature type="domain" description="Thioester" evidence="4">
    <location>
        <begin position="1115"/>
        <end position="1204"/>
    </location>
</feature>
<dbReference type="EMBL" id="QBUD01000001">
    <property type="protein sequence ID" value="PUB18905.1"/>
    <property type="molecule type" value="Genomic_DNA"/>
</dbReference>
<feature type="domain" description="SD-repeat containing protein B" evidence="5">
    <location>
        <begin position="709"/>
        <end position="825"/>
    </location>
</feature>
<evidence type="ECO:0000259" key="5">
    <source>
        <dbReference type="Pfam" id="PF17210"/>
    </source>
</evidence>
<dbReference type="Proteomes" id="UP000244523">
    <property type="component" value="Unassembled WGS sequence"/>
</dbReference>
<comment type="caution">
    <text evidence="6">The sequence shown here is derived from an EMBL/GenBank/DDBJ whole genome shotgun (WGS) entry which is preliminary data.</text>
</comment>
<protein>
    <submittedName>
        <fullName evidence="6">SdrD B-like protein</fullName>
    </submittedName>
</protein>
<proteinExistence type="predicted"/>
<dbReference type="SUPFAM" id="SSF117074">
    <property type="entry name" value="Hypothetical protein PA1324"/>
    <property type="match status" value="4"/>
</dbReference>
<keyword evidence="7" id="KW-1185">Reference proteome</keyword>
<dbReference type="Pfam" id="PF17210">
    <property type="entry name" value="SdrD_B"/>
    <property type="match status" value="4"/>
</dbReference>
<dbReference type="PANTHER" id="PTHR23303">
    <property type="entry name" value="CARBOXYPEPTIDASE REGULATORY REGION-CONTAINING"/>
    <property type="match status" value="1"/>
</dbReference>
<feature type="domain" description="SD-repeat containing protein B" evidence="5">
    <location>
        <begin position="420"/>
        <end position="533"/>
    </location>
</feature>
<dbReference type="InterPro" id="IPR051417">
    <property type="entry name" value="SDr/BOS_complex"/>
</dbReference>
<feature type="domain" description="SD-repeat containing protein B" evidence="5">
    <location>
        <begin position="835"/>
        <end position="945"/>
    </location>
</feature>
<dbReference type="Pfam" id="PF17963">
    <property type="entry name" value="Big_9"/>
    <property type="match status" value="1"/>
</dbReference>
<feature type="domain" description="SD-repeat containing protein B" evidence="5">
    <location>
        <begin position="306"/>
        <end position="409"/>
    </location>
</feature>
<dbReference type="PANTHER" id="PTHR23303:SF15">
    <property type="entry name" value="COLOSSIN-A"/>
    <property type="match status" value="1"/>
</dbReference>